<evidence type="ECO:0000259" key="3">
    <source>
        <dbReference type="PROSITE" id="PS51186"/>
    </source>
</evidence>
<dbReference type="PROSITE" id="PS51318">
    <property type="entry name" value="TAT"/>
    <property type="match status" value="1"/>
</dbReference>
<dbReference type="PANTHER" id="PTHR43420">
    <property type="entry name" value="ACETYLTRANSFERASE"/>
    <property type="match status" value="1"/>
</dbReference>
<reference evidence="4" key="1">
    <citation type="submission" date="2023-10" db="EMBL/GenBank/DDBJ databases">
        <authorList>
            <person name="Chen Y."/>
            <person name="Shah S."/>
            <person name="Dougan E. K."/>
            <person name="Thang M."/>
            <person name="Chan C."/>
        </authorList>
    </citation>
    <scope>NUCLEOTIDE SEQUENCE [LARGE SCALE GENOMIC DNA]</scope>
</reference>
<proteinExistence type="predicted"/>
<dbReference type="Proteomes" id="UP001189429">
    <property type="component" value="Unassembled WGS sequence"/>
</dbReference>
<gene>
    <name evidence="4" type="ORF">PCOR1329_LOCUS49960</name>
</gene>
<comment type="caution">
    <text evidence="4">The sequence shown here is derived from an EMBL/GenBank/DDBJ whole genome shotgun (WGS) entry which is preliminary data.</text>
</comment>
<dbReference type="Pfam" id="PF00583">
    <property type="entry name" value="Acetyltransf_1"/>
    <property type="match status" value="1"/>
</dbReference>
<keyword evidence="2" id="KW-0012">Acyltransferase</keyword>
<evidence type="ECO:0000313" key="4">
    <source>
        <dbReference type="EMBL" id="CAK0861204.1"/>
    </source>
</evidence>
<sequence>MPVAPAACPRGRRRAPGAAAALAALAAAAGGPAAAAASALAAGVARRQRRGGPAARRRASLVEKLRKKADREKPALRDFGAAGAAAGDFDLLDMTPSDAADMNDLQLEWFPEESYPDGVPWCERLLAHDGVVAIKACLPDDPQRMAMGFAVVLCTRGAMEDFLMKPTVDTLRQELTCKYYIPFDAPSRRELGYVLSVGLVGELRGRGLAAALLRRALGEAQARAPEGVRAFALDVADYNAAAVRYYEREGFRFVKEQPDTYAGDGRRTHSANLYAKLVDVPQG</sequence>
<keyword evidence="1" id="KW-0808">Transferase</keyword>
<dbReference type="InterPro" id="IPR000182">
    <property type="entry name" value="GNAT_dom"/>
</dbReference>
<dbReference type="InterPro" id="IPR016181">
    <property type="entry name" value="Acyl_CoA_acyltransferase"/>
</dbReference>
<protein>
    <recommendedName>
        <fullName evidence="3">N-acetyltransferase domain-containing protein</fullName>
    </recommendedName>
</protein>
<dbReference type="SUPFAM" id="SSF55729">
    <property type="entry name" value="Acyl-CoA N-acyltransferases (Nat)"/>
    <property type="match status" value="1"/>
</dbReference>
<feature type="domain" description="N-acetyltransferase" evidence="3">
    <location>
        <begin position="89"/>
        <end position="279"/>
    </location>
</feature>
<keyword evidence="5" id="KW-1185">Reference proteome</keyword>
<evidence type="ECO:0000256" key="1">
    <source>
        <dbReference type="ARBA" id="ARBA00022679"/>
    </source>
</evidence>
<name>A0ABN9UN23_9DINO</name>
<dbReference type="EMBL" id="CAUYUJ010016051">
    <property type="protein sequence ID" value="CAK0861204.1"/>
    <property type="molecule type" value="Genomic_DNA"/>
</dbReference>
<accession>A0ABN9UN23</accession>
<evidence type="ECO:0000313" key="5">
    <source>
        <dbReference type="Proteomes" id="UP001189429"/>
    </source>
</evidence>
<dbReference type="Gene3D" id="3.40.630.30">
    <property type="match status" value="1"/>
</dbReference>
<dbReference type="InterPro" id="IPR006311">
    <property type="entry name" value="TAT_signal"/>
</dbReference>
<organism evidence="4 5">
    <name type="scientific">Prorocentrum cordatum</name>
    <dbReference type="NCBI Taxonomy" id="2364126"/>
    <lineage>
        <taxon>Eukaryota</taxon>
        <taxon>Sar</taxon>
        <taxon>Alveolata</taxon>
        <taxon>Dinophyceae</taxon>
        <taxon>Prorocentrales</taxon>
        <taxon>Prorocentraceae</taxon>
        <taxon>Prorocentrum</taxon>
    </lineage>
</organism>
<evidence type="ECO:0000256" key="2">
    <source>
        <dbReference type="ARBA" id="ARBA00023315"/>
    </source>
</evidence>
<dbReference type="PROSITE" id="PS51186">
    <property type="entry name" value="GNAT"/>
    <property type="match status" value="1"/>
</dbReference>
<dbReference type="InterPro" id="IPR050680">
    <property type="entry name" value="YpeA/RimI_acetyltransf"/>
</dbReference>